<dbReference type="Proteomes" id="UP000279236">
    <property type="component" value="Unassembled WGS sequence"/>
</dbReference>
<dbReference type="InterPro" id="IPR000182">
    <property type="entry name" value="GNAT_dom"/>
</dbReference>
<sequence>MPHVIEWDGDEPFIRVNDEFRLTPYRDPEDTEGMCEISNFPDVGKWSYMRPYPYTVPDARIWFDLTVPSQKAAVALLKANKEEAADVGEVSPASTPTPPLSVIPFIVLRDKTGKYLGDASLTFEDDVWVIAYALNPSLWGKGVGTQMVKTLIEWGEESNGVKEVHAAVVSMDHLGTLWGDNGPVVGNLLYHADRTSGIGDVLHINKHGVQSHALD</sequence>
<reference evidence="2 3" key="1">
    <citation type="submission" date="2018-11" db="EMBL/GenBank/DDBJ databases">
        <title>Genome sequence of Apiotrichum porosum DSM 27194.</title>
        <authorList>
            <person name="Aliyu H."/>
            <person name="Gorte O."/>
            <person name="Ochsenreither K."/>
        </authorList>
    </citation>
    <scope>NUCLEOTIDE SEQUENCE [LARGE SCALE GENOMIC DNA]</scope>
    <source>
        <strain evidence="2 3">DSM 27194</strain>
    </source>
</reference>
<dbReference type="EMBL" id="RSCE01000013">
    <property type="protein sequence ID" value="RSH78048.1"/>
    <property type="molecule type" value="Genomic_DNA"/>
</dbReference>
<dbReference type="AlphaFoldDB" id="A0A427XGR9"/>
<organism evidence="2 3">
    <name type="scientific">Apiotrichum porosum</name>
    <dbReference type="NCBI Taxonomy" id="105984"/>
    <lineage>
        <taxon>Eukaryota</taxon>
        <taxon>Fungi</taxon>
        <taxon>Dikarya</taxon>
        <taxon>Basidiomycota</taxon>
        <taxon>Agaricomycotina</taxon>
        <taxon>Tremellomycetes</taxon>
        <taxon>Trichosporonales</taxon>
        <taxon>Trichosporonaceae</taxon>
        <taxon>Apiotrichum</taxon>
    </lineage>
</organism>
<comment type="caution">
    <text evidence="2">The sequence shown here is derived from an EMBL/GenBank/DDBJ whole genome shotgun (WGS) entry which is preliminary data.</text>
</comment>
<dbReference type="PANTHER" id="PTHR43792:SF16">
    <property type="entry name" value="N-ACETYLTRANSFERASE DOMAIN-CONTAINING PROTEIN"/>
    <property type="match status" value="1"/>
</dbReference>
<proteinExistence type="predicted"/>
<protein>
    <recommendedName>
        <fullName evidence="1">N-acetyltransferase domain-containing protein</fullName>
    </recommendedName>
</protein>
<dbReference type="GeneID" id="39587046"/>
<dbReference type="InterPro" id="IPR016181">
    <property type="entry name" value="Acyl_CoA_acyltransferase"/>
</dbReference>
<dbReference type="RefSeq" id="XP_028473195.1">
    <property type="nucleotide sequence ID" value="XM_028618239.1"/>
</dbReference>
<dbReference type="Pfam" id="PF13302">
    <property type="entry name" value="Acetyltransf_3"/>
    <property type="match status" value="1"/>
</dbReference>
<dbReference type="CDD" id="cd04301">
    <property type="entry name" value="NAT_SF"/>
    <property type="match status" value="1"/>
</dbReference>
<evidence type="ECO:0000313" key="3">
    <source>
        <dbReference type="Proteomes" id="UP000279236"/>
    </source>
</evidence>
<evidence type="ECO:0000313" key="2">
    <source>
        <dbReference type="EMBL" id="RSH78048.1"/>
    </source>
</evidence>
<dbReference type="OrthoDB" id="630895at2759"/>
<accession>A0A427XGR9</accession>
<dbReference type="SUPFAM" id="SSF55729">
    <property type="entry name" value="Acyl-CoA N-acyltransferases (Nat)"/>
    <property type="match status" value="1"/>
</dbReference>
<gene>
    <name evidence="2" type="ORF">EHS24_002503</name>
</gene>
<dbReference type="STRING" id="105984.A0A427XGR9"/>
<keyword evidence="3" id="KW-1185">Reference proteome</keyword>
<name>A0A427XGR9_9TREE</name>
<dbReference type="Gene3D" id="3.40.630.30">
    <property type="match status" value="1"/>
</dbReference>
<dbReference type="PANTHER" id="PTHR43792">
    <property type="entry name" value="GNAT FAMILY, PUTATIVE (AFU_ORTHOLOGUE AFUA_3G00765)-RELATED-RELATED"/>
    <property type="match status" value="1"/>
</dbReference>
<evidence type="ECO:0000259" key="1">
    <source>
        <dbReference type="PROSITE" id="PS51186"/>
    </source>
</evidence>
<feature type="domain" description="N-acetyltransferase" evidence="1">
    <location>
        <begin position="63"/>
        <end position="195"/>
    </location>
</feature>
<dbReference type="InterPro" id="IPR051531">
    <property type="entry name" value="N-acetyltransferase"/>
</dbReference>
<dbReference type="PROSITE" id="PS51186">
    <property type="entry name" value="GNAT"/>
    <property type="match status" value="1"/>
</dbReference>
<dbReference type="GO" id="GO:0016747">
    <property type="term" value="F:acyltransferase activity, transferring groups other than amino-acyl groups"/>
    <property type="evidence" value="ECO:0007669"/>
    <property type="project" value="InterPro"/>
</dbReference>